<dbReference type="AlphaFoldDB" id="A0A392NRJ8"/>
<organism evidence="1 2">
    <name type="scientific">Trifolium medium</name>
    <dbReference type="NCBI Taxonomy" id="97028"/>
    <lineage>
        <taxon>Eukaryota</taxon>
        <taxon>Viridiplantae</taxon>
        <taxon>Streptophyta</taxon>
        <taxon>Embryophyta</taxon>
        <taxon>Tracheophyta</taxon>
        <taxon>Spermatophyta</taxon>
        <taxon>Magnoliopsida</taxon>
        <taxon>eudicotyledons</taxon>
        <taxon>Gunneridae</taxon>
        <taxon>Pentapetalae</taxon>
        <taxon>rosids</taxon>
        <taxon>fabids</taxon>
        <taxon>Fabales</taxon>
        <taxon>Fabaceae</taxon>
        <taxon>Papilionoideae</taxon>
        <taxon>50 kb inversion clade</taxon>
        <taxon>NPAAA clade</taxon>
        <taxon>Hologalegina</taxon>
        <taxon>IRL clade</taxon>
        <taxon>Trifolieae</taxon>
        <taxon>Trifolium</taxon>
    </lineage>
</organism>
<dbReference type="PANTHER" id="PTHR47123:SF15">
    <property type="entry name" value="F-BOX PROTEIN SKIP23"/>
    <property type="match status" value="1"/>
</dbReference>
<reference evidence="1 2" key="1">
    <citation type="journal article" date="2018" name="Front. Plant Sci.">
        <title>Red Clover (Trifolium pratense) and Zigzag Clover (T. medium) - A Picture of Genomic Similarities and Differences.</title>
        <authorList>
            <person name="Dluhosova J."/>
            <person name="Istvanek J."/>
            <person name="Nedelnik J."/>
            <person name="Repkova J."/>
        </authorList>
    </citation>
    <scope>NUCLEOTIDE SEQUENCE [LARGE SCALE GENOMIC DNA]</scope>
    <source>
        <strain evidence="2">cv. 10/8</strain>
        <tissue evidence="1">Leaf</tissue>
    </source>
</reference>
<accession>A0A392NRJ8</accession>
<dbReference type="PANTHER" id="PTHR47123">
    <property type="entry name" value="F-BOX PROTEIN SKIP23"/>
    <property type="match status" value="1"/>
</dbReference>
<dbReference type="Proteomes" id="UP000265520">
    <property type="component" value="Unassembled WGS sequence"/>
</dbReference>
<comment type="caution">
    <text evidence="1">The sequence shown here is derived from an EMBL/GenBank/DDBJ whole genome shotgun (WGS) entry which is preliminary data.</text>
</comment>
<evidence type="ECO:0000313" key="2">
    <source>
        <dbReference type="Proteomes" id="UP000265520"/>
    </source>
</evidence>
<protein>
    <submittedName>
        <fullName evidence="1">F-box protein</fullName>
    </submittedName>
</protein>
<sequence length="292" mass="33326">GRGASSSMAVAADWSELPKDLLNLISERIDNEIDFIRFRSICSSWRSSSIVNHHTNILPFKFPLLKYVDHSDTDSDDEFSDSDYDFSDYINDYEFSDSININDTNFPFSYLSKRSIFLIKPPQQQQTLIRPWLIRITQNSHGKTKIFQPDTAFESLFPSFNYSNMLDFNKLSVIRLGTDFIDDDDFTLSDDRSDYMNPETVLAITCHGKTPLVLGSLSYVTPRQMLFRGNDERWTPIFSSTYYGDMCVFKGQIYAVNLSGRTVVVGPESSVQLIAQPSDLDVTQKLLVESEA</sequence>
<keyword evidence="2" id="KW-1185">Reference proteome</keyword>
<proteinExistence type="predicted"/>
<feature type="non-terminal residue" evidence="1">
    <location>
        <position position="1"/>
    </location>
</feature>
<name>A0A392NRJ8_9FABA</name>
<dbReference type="InterPro" id="IPR051304">
    <property type="entry name" value="SCF_F-box_domain"/>
</dbReference>
<evidence type="ECO:0000313" key="1">
    <source>
        <dbReference type="EMBL" id="MCI02024.1"/>
    </source>
</evidence>
<dbReference type="EMBL" id="LXQA010047882">
    <property type="protein sequence ID" value="MCI02024.1"/>
    <property type="molecule type" value="Genomic_DNA"/>
</dbReference>